<keyword evidence="3" id="KW-1185">Reference proteome</keyword>
<evidence type="ECO:0000256" key="1">
    <source>
        <dbReference type="SAM" id="Phobius"/>
    </source>
</evidence>
<organism evidence="2 3">
    <name type="scientific">Plectosphaerella plurivora</name>
    <dbReference type="NCBI Taxonomy" id="936078"/>
    <lineage>
        <taxon>Eukaryota</taxon>
        <taxon>Fungi</taxon>
        <taxon>Dikarya</taxon>
        <taxon>Ascomycota</taxon>
        <taxon>Pezizomycotina</taxon>
        <taxon>Sordariomycetes</taxon>
        <taxon>Hypocreomycetidae</taxon>
        <taxon>Glomerellales</taxon>
        <taxon>Plectosphaerellaceae</taxon>
        <taxon>Plectosphaerella</taxon>
    </lineage>
</organism>
<name>A0A9P8VE49_9PEZI</name>
<feature type="transmembrane region" description="Helical" evidence="1">
    <location>
        <begin position="155"/>
        <end position="177"/>
    </location>
</feature>
<gene>
    <name evidence="2" type="ORF">F5X68DRAFT_260557</name>
</gene>
<accession>A0A9P8VE49</accession>
<sequence length="428" mass="47962">MAESTASLLRAQWRNPAEVSSVLLIIGGDVVRMAFSQGAGTRFVPVCFSFGCVAYAFTGIVNILGDGRLLSPPDYNCKLINLDSGYARTSNNFVLSRILRDLEAMESRPNFKPRSKSSDRERGQADDSDDDYAIRITVYEALKNRRAATEFGMGFPHLVALVVSLLQICLSLVPWFLNGAHRWNVLFITLTGIFLVQCTGWVPQWTAEKLPNRQNSSQTFALTSGNGSREVMVIFGNGQCLDLEALASTQTPRNGRSWEKFPSLAYDPQKEKDGKYIRKAKLFPTTPFRGVPLGFVITQISFACLSVLWILLLINVSAPTVFPEGWCFIGVGALGMFQNAWLAAREISPRMRNMPLKRTGQIRAKKVMDGIMDFHMSFQLGVPLRNEFFPGDLREEEEEWWNGTMGPYDARRKQLGRTPYQAMPTPDT</sequence>
<keyword evidence="1" id="KW-0812">Transmembrane</keyword>
<evidence type="ECO:0000313" key="2">
    <source>
        <dbReference type="EMBL" id="KAH6688966.1"/>
    </source>
</evidence>
<feature type="transmembrane region" description="Helical" evidence="1">
    <location>
        <begin position="326"/>
        <end position="344"/>
    </location>
</feature>
<feature type="transmembrane region" description="Helical" evidence="1">
    <location>
        <begin position="43"/>
        <end position="64"/>
    </location>
</feature>
<dbReference type="Proteomes" id="UP000770015">
    <property type="component" value="Unassembled WGS sequence"/>
</dbReference>
<dbReference type="OrthoDB" id="1937642at2759"/>
<dbReference type="AlphaFoldDB" id="A0A9P8VE49"/>
<evidence type="ECO:0000313" key="3">
    <source>
        <dbReference type="Proteomes" id="UP000770015"/>
    </source>
</evidence>
<dbReference type="EMBL" id="JAGSXJ010000008">
    <property type="protein sequence ID" value="KAH6688966.1"/>
    <property type="molecule type" value="Genomic_DNA"/>
</dbReference>
<proteinExistence type="predicted"/>
<keyword evidence="1" id="KW-0472">Membrane</keyword>
<feature type="transmembrane region" description="Helical" evidence="1">
    <location>
        <begin position="291"/>
        <end position="314"/>
    </location>
</feature>
<protein>
    <submittedName>
        <fullName evidence="2">Uncharacterized protein</fullName>
    </submittedName>
</protein>
<keyword evidence="1" id="KW-1133">Transmembrane helix</keyword>
<comment type="caution">
    <text evidence="2">The sequence shown here is derived from an EMBL/GenBank/DDBJ whole genome shotgun (WGS) entry which is preliminary data.</text>
</comment>
<reference evidence="2" key="1">
    <citation type="journal article" date="2021" name="Nat. Commun.">
        <title>Genetic determinants of endophytism in the Arabidopsis root mycobiome.</title>
        <authorList>
            <person name="Mesny F."/>
            <person name="Miyauchi S."/>
            <person name="Thiergart T."/>
            <person name="Pickel B."/>
            <person name="Atanasova L."/>
            <person name="Karlsson M."/>
            <person name="Huettel B."/>
            <person name="Barry K.W."/>
            <person name="Haridas S."/>
            <person name="Chen C."/>
            <person name="Bauer D."/>
            <person name="Andreopoulos W."/>
            <person name="Pangilinan J."/>
            <person name="LaButti K."/>
            <person name="Riley R."/>
            <person name="Lipzen A."/>
            <person name="Clum A."/>
            <person name="Drula E."/>
            <person name="Henrissat B."/>
            <person name="Kohler A."/>
            <person name="Grigoriev I.V."/>
            <person name="Martin F.M."/>
            <person name="Hacquard S."/>
        </authorList>
    </citation>
    <scope>NUCLEOTIDE SEQUENCE</scope>
    <source>
        <strain evidence="2">MPI-SDFR-AT-0117</strain>
    </source>
</reference>
<feature type="transmembrane region" description="Helical" evidence="1">
    <location>
        <begin position="183"/>
        <end position="203"/>
    </location>
</feature>